<accession>A0A934W4F8</accession>
<organism evidence="3 4">
    <name type="scientific">Lacisediminihabitans changchengi</name>
    <dbReference type="NCBI Taxonomy" id="2787634"/>
    <lineage>
        <taxon>Bacteria</taxon>
        <taxon>Bacillati</taxon>
        <taxon>Actinomycetota</taxon>
        <taxon>Actinomycetes</taxon>
        <taxon>Micrococcales</taxon>
        <taxon>Microbacteriaceae</taxon>
        <taxon>Lacisediminihabitans</taxon>
    </lineage>
</organism>
<keyword evidence="1" id="KW-0812">Transmembrane</keyword>
<dbReference type="AlphaFoldDB" id="A0A934W4F8"/>
<evidence type="ECO:0000256" key="1">
    <source>
        <dbReference type="SAM" id="Phobius"/>
    </source>
</evidence>
<keyword evidence="4" id="KW-1185">Reference proteome</keyword>
<reference evidence="3" key="1">
    <citation type="submission" date="2021-01" db="EMBL/GenBank/DDBJ databases">
        <title>Lacisediminihabitans sp. nov. strain G11-30, isolated from Antarctic Soil.</title>
        <authorList>
            <person name="Li J."/>
        </authorList>
    </citation>
    <scope>NUCLEOTIDE SEQUENCE</scope>
    <source>
        <strain evidence="3">G11-30</strain>
    </source>
</reference>
<evidence type="ECO:0000313" key="2">
    <source>
        <dbReference type="EMBL" id="MBK4346456.1"/>
    </source>
</evidence>
<name>A0A934W4F8_9MICO</name>
<keyword evidence="1" id="KW-1133">Transmembrane helix</keyword>
<proteinExistence type="predicted"/>
<keyword evidence="1" id="KW-0472">Membrane</keyword>
<dbReference type="RefSeq" id="WP_200554787.1">
    <property type="nucleotide sequence ID" value="NZ_JAEPES010000001.1"/>
</dbReference>
<comment type="caution">
    <text evidence="3">The sequence shown here is derived from an EMBL/GenBank/DDBJ whole genome shotgun (WGS) entry which is preliminary data.</text>
</comment>
<dbReference type="Proteomes" id="UP000636458">
    <property type="component" value="Unassembled WGS sequence"/>
</dbReference>
<evidence type="ECO:0000313" key="3">
    <source>
        <dbReference type="EMBL" id="MBK4348916.1"/>
    </source>
</evidence>
<dbReference type="EMBL" id="JAEPES010000005">
    <property type="protein sequence ID" value="MBK4348916.1"/>
    <property type="molecule type" value="Genomic_DNA"/>
</dbReference>
<dbReference type="EMBL" id="JAEPES010000001">
    <property type="protein sequence ID" value="MBK4346456.1"/>
    <property type="molecule type" value="Genomic_DNA"/>
</dbReference>
<dbReference type="Pfam" id="PF10066">
    <property type="entry name" value="DUF2304"/>
    <property type="match status" value="1"/>
</dbReference>
<sequence>MTVASYILGVVSALITLGVVIEMLRRRRLRERHAVWWLVAGVLALIAGVFPSTLIWAAGLVGVAVPINLVFFVSVAVLFLVCIQHSAELTELEAKTRSLAETSALQEIRIGELEKHLTGHAAPVLEVVQVDEKAPKNS</sequence>
<feature type="transmembrane region" description="Helical" evidence="1">
    <location>
        <begin position="36"/>
        <end position="57"/>
    </location>
</feature>
<gene>
    <name evidence="2" type="ORF">IV501_02305</name>
    <name evidence="3" type="ORF">IV501_14850</name>
</gene>
<feature type="transmembrane region" description="Helical" evidence="1">
    <location>
        <begin position="63"/>
        <end position="83"/>
    </location>
</feature>
<protein>
    <submittedName>
        <fullName evidence="3">DUF2304 domain-containing protein</fullName>
    </submittedName>
</protein>
<feature type="transmembrane region" description="Helical" evidence="1">
    <location>
        <begin position="6"/>
        <end position="24"/>
    </location>
</feature>
<evidence type="ECO:0000313" key="4">
    <source>
        <dbReference type="Proteomes" id="UP000636458"/>
    </source>
</evidence>
<dbReference type="InterPro" id="IPR019277">
    <property type="entry name" value="DUF2304"/>
</dbReference>